<accession>A0A4Q1CHX9</accession>
<name>A0A4Q1CHX9_9BACT</name>
<evidence type="ECO:0000313" key="2">
    <source>
        <dbReference type="EMBL" id="RXK59963.1"/>
    </source>
</evidence>
<dbReference type="PANTHER" id="PTHR33987:SF1">
    <property type="entry name" value="CALCINEURIN-LIKE METALLO-PHOSPHOESTERASE SUPERFAMILY PROTEIN"/>
    <property type="match status" value="1"/>
</dbReference>
<reference evidence="2 3" key="1">
    <citation type="submission" date="2019-01" db="EMBL/GenBank/DDBJ databases">
        <title>Lacibacter sp. strain TTM-7.</title>
        <authorList>
            <person name="Chen W.-M."/>
        </authorList>
    </citation>
    <scope>NUCLEOTIDE SEQUENCE [LARGE SCALE GENOMIC DNA]</scope>
    <source>
        <strain evidence="2 3">TTM-7</strain>
    </source>
</reference>
<evidence type="ECO:0000313" key="3">
    <source>
        <dbReference type="Proteomes" id="UP000290204"/>
    </source>
</evidence>
<feature type="domain" description="PhoD-like phosphatase metallophosphatase" evidence="1">
    <location>
        <begin position="156"/>
        <end position="393"/>
    </location>
</feature>
<dbReference type="AlphaFoldDB" id="A0A4Q1CHX9"/>
<dbReference type="InterPro" id="IPR018946">
    <property type="entry name" value="PhoD-like_MPP"/>
</dbReference>
<keyword evidence="3" id="KW-1185">Reference proteome</keyword>
<comment type="caution">
    <text evidence="2">The sequence shown here is derived from an EMBL/GenBank/DDBJ whole genome shotgun (WGS) entry which is preliminary data.</text>
</comment>
<evidence type="ECO:0000259" key="1">
    <source>
        <dbReference type="Pfam" id="PF09423"/>
    </source>
</evidence>
<dbReference type="SUPFAM" id="SSF56300">
    <property type="entry name" value="Metallo-dependent phosphatases"/>
    <property type="match status" value="1"/>
</dbReference>
<proteinExistence type="predicted"/>
<protein>
    <submittedName>
        <fullName evidence="2">Alkaline phosphatase family protein</fullName>
    </submittedName>
</protein>
<dbReference type="OrthoDB" id="9763616at2"/>
<gene>
    <name evidence="2" type="ORF">ESA94_13020</name>
</gene>
<dbReference type="PANTHER" id="PTHR33987">
    <property type="entry name" value="CALCINEURIN-LIKE METALLO-PHOSPHOESTERASE SUPERFAMILY PROTEIN"/>
    <property type="match status" value="1"/>
</dbReference>
<dbReference type="InterPro" id="IPR029052">
    <property type="entry name" value="Metallo-depent_PP-like"/>
</dbReference>
<dbReference type="Pfam" id="PF09423">
    <property type="entry name" value="PhoD"/>
    <property type="match status" value="1"/>
</dbReference>
<dbReference type="InterPro" id="IPR038607">
    <property type="entry name" value="PhoD-like_sf"/>
</dbReference>
<dbReference type="EMBL" id="SDHW01000003">
    <property type="protein sequence ID" value="RXK59963.1"/>
    <property type="molecule type" value="Genomic_DNA"/>
</dbReference>
<sequence>MCENRRSMFRLAYLPVLIFIAVTAKAQLVSGPMLGPVELRTAKLWIEVVPGSSADFWYWKKGELATAKRVIKETSVDQWFGPLQFDAVDLEPNTTYEYRFRINNTGNIKPMKSDGTFTTKELWQWRKPAPDFAFLTGSCAYINEPPVDRPGKPYGGDSSIFETMAKEKAAFMFWMGDNWYTREVDYYDAWGLWNRASDNRAAPVMQKFWKSTSHYAMWDDHDYGPNDIGVNYILKNISREVFMNYWLNPSYGFNDKGIYTTISYGDVDIFIMDDRWWRSADNMKDSVNGKPNPDKQMWGKQQIDWLKNSLLYSKATFKIIANGSQVLNPASPFDKLLNCPVEYYDVMGFLEDNKIPGVLFMSGDRHHSEVIKVNRASAYPLYDITISPLTAGTHTFSGPEKNNPYRVIGIDEKQNYGKLSFTGEKGKRKLTVEFFGVKGEKLGEWSVNESDLKYNR</sequence>
<organism evidence="2 3">
    <name type="scientific">Lacibacter luteus</name>
    <dbReference type="NCBI Taxonomy" id="2508719"/>
    <lineage>
        <taxon>Bacteria</taxon>
        <taxon>Pseudomonadati</taxon>
        <taxon>Bacteroidota</taxon>
        <taxon>Chitinophagia</taxon>
        <taxon>Chitinophagales</taxon>
        <taxon>Chitinophagaceae</taxon>
        <taxon>Lacibacter</taxon>
    </lineage>
</organism>
<dbReference type="CDD" id="cd07389">
    <property type="entry name" value="MPP_PhoD"/>
    <property type="match status" value="1"/>
</dbReference>
<dbReference type="Proteomes" id="UP000290204">
    <property type="component" value="Unassembled WGS sequence"/>
</dbReference>
<dbReference type="Gene3D" id="3.60.21.70">
    <property type="entry name" value="PhoD-like phosphatase"/>
    <property type="match status" value="1"/>
</dbReference>